<evidence type="ECO:0000256" key="2">
    <source>
        <dbReference type="ARBA" id="ARBA00007809"/>
    </source>
</evidence>
<evidence type="ECO:0000256" key="10">
    <source>
        <dbReference type="RuleBase" id="RU910715"/>
    </source>
</evidence>
<comment type="similarity">
    <text evidence="2 10">Belongs to the SWEET sugar transporter family.</text>
</comment>
<comment type="function">
    <text evidence="10">Mediates both low-affinity uptake and efflux of sugar across the membrane.</text>
</comment>
<keyword evidence="4" id="KW-1003">Cell membrane</keyword>
<evidence type="ECO:0000256" key="4">
    <source>
        <dbReference type="ARBA" id="ARBA00022475"/>
    </source>
</evidence>
<feature type="transmembrane region" description="Helical" evidence="10">
    <location>
        <begin position="12"/>
        <end position="35"/>
    </location>
</feature>
<dbReference type="GO" id="GO:0008515">
    <property type="term" value="F:sucrose transmembrane transporter activity"/>
    <property type="evidence" value="ECO:0007669"/>
    <property type="project" value="UniProtKB-ARBA"/>
</dbReference>
<dbReference type="InterPro" id="IPR004316">
    <property type="entry name" value="SWEET_rpt"/>
</dbReference>
<keyword evidence="12" id="KW-1185">Reference proteome</keyword>
<accession>A0A8J4QTA0</accession>
<name>A0A8J4QTA0_9ROSI</name>
<evidence type="ECO:0000256" key="5">
    <source>
        <dbReference type="ARBA" id="ARBA00022597"/>
    </source>
</evidence>
<keyword evidence="3 10" id="KW-0813">Transport</keyword>
<feature type="transmembrane region" description="Helical" evidence="10">
    <location>
        <begin position="163"/>
        <end position="185"/>
    </location>
</feature>
<keyword evidence="5 10" id="KW-0762">Sugar transport</keyword>
<evidence type="ECO:0000256" key="6">
    <source>
        <dbReference type="ARBA" id="ARBA00022692"/>
    </source>
</evidence>
<dbReference type="Pfam" id="PF03083">
    <property type="entry name" value="MtN3_slv"/>
    <property type="match status" value="2"/>
</dbReference>
<organism evidence="11 12">
    <name type="scientific">Castanea mollissima</name>
    <name type="common">Chinese chestnut</name>
    <dbReference type="NCBI Taxonomy" id="60419"/>
    <lineage>
        <taxon>Eukaryota</taxon>
        <taxon>Viridiplantae</taxon>
        <taxon>Streptophyta</taxon>
        <taxon>Embryophyta</taxon>
        <taxon>Tracheophyta</taxon>
        <taxon>Spermatophyta</taxon>
        <taxon>Magnoliopsida</taxon>
        <taxon>eudicotyledons</taxon>
        <taxon>Gunneridae</taxon>
        <taxon>Pentapetalae</taxon>
        <taxon>rosids</taxon>
        <taxon>fabids</taxon>
        <taxon>Fagales</taxon>
        <taxon>Fagaceae</taxon>
        <taxon>Castanea</taxon>
    </lineage>
</organism>
<evidence type="ECO:0000313" key="11">
    <source>
        <dbReference type="EMBL" id="KAF3952779.1"/>
    </source>
</evidence>
<dbReference type="FunFam" id="1.20.1280.290:FF:000001">
    <property type="entry name" value="Bidirectional sugar transporter SWEET"/>
    <property type="match status" value="1"/>
</dbReference>
<feature type="transmembrane region" description="Helical" evidence="10">
    <location>
        <begin position="47"/>
        <end position="64"/>
    </location>
</feature>
<comment type="subcellular location">
    <subcellularLocation>
        <location evidence="1 10">Cell membrane</location>
        <topology evidence="1 10">Multi-pass membrane protein</topology>
    </subcellularLocation>
</comment>
<feature type="transmembrane region" description="Helical" evidence="10">
    <location>
        <begin position="105"/>
        <end position="124"/>
    </location>
</feature>
<feature type="transmembrane region" description="Helical" evidence="10">
    <location>
        <begin position="70"/>
        <end position="93"/>
    </location>
</feature>
<keyword evidence="9 10" id="KW-0472">Membrane</keyword>
<dbReference type="InterPro" id="IPR047664">
    <property type="entry name" value="SWEET"/>
</dbReference>
<evidence type="ECO:0000256" key="3">
    <source>
        <dbReference type="ARBA" id="ARBA00022448"/>
    </source>
</evidence>
<keyword evidence="8 10" id="KW-1133">Transmembrane helix</keyword>
<reference evidence="11" key="1">
    <citation type="submission" date="2020-03" db="EMBL/GenBank/DDBJ databases">
        <title>Castanea mollissima Vanexum genome sequencing.</title>
        <authorList>
            <person name="Staton M."/>
        </authorList>
    </citation>
    <scope>NUCLEOTIDE SEQUENCE</scope>
    <source>
        <tissue evidence="11">Leaf</tissue>
    </source>
</reference>
<evidence type="ECO:0000256" key="1">
    <source>
        <dbReference type="ARBA" id="ARBA00004651"/>
    </source>
</evidence>
<feature type="transmembrane region" description="Helical" evidence="10">
    <location>
        <begin position="130"/>
        <end position="151"/>
    </location>
</feature>
<dbReference type="FunFam" id="1.20.1280.290:FF:000003">
    <property type="entry name" value="Bidirectional sugar transporter SWEET"/>
    <property type="match status" value="1"/>
</dbReference>
<dbReference type="EMBL" id="JRKL02004353">
    <property type="protein sequence ID" value="KAF3952779.1"/>
    <property type="molecule type" value="Genomic_DNA"/>
</dbReference>
<sequence>MGFLTEHQLSLIFGLLGNIVSFLVFMAPIPTFYKICKKKSSEGFQSIPYVISLLSAMLLLYYGFLKTNAYLIITINGIGCVIEVIYLTLYIIYAPKKEKLFTVRLVISNIGAFGLIMVTTIFLLKGSKRVNAIGWICAIYNLAVFAAPLSIMMRVIRTKSVEFMPFTLSLFLTLCATVWFFYGYFVRDFFIALPNVMGFLFGISQMILYIIYKDAANKDVEANMKQQESNAEIKLSSFVNSKFYPQADQPETISHNCLFTAKSCNV</sequence>
<dbReference type="GO" id="GO:0051119">
    <property type="term" value="F:sugar transmembrane transporter activity"/>
    <property type="evidence" value="ECO:0007669"/>
    <property type="project" value="InterPro"/>
</dbReference>
<dbReference type="AlphaFoldDB" id="A0A8J4QTA0"/>
<feature type="transmembrane region" description="Helical" evidence="10">
    <location>
        <begin position="191"/>
        <end position="212"/>
    </location>
</feature>
<dbReference type="GO" id="GO:0005886">
    <property type="term" value="C:plasma membrane"/>
    <property type="evidence" value="ECO:0007669"/>
    <property type="project" value="UniProtKB-SubCell"/>
</dbReference>
<evidence type="ECO:0000256" key="7">
    <source>
        <dbReference type="ARBA" id="ARBA00022737"/>
    </source>
</evidence>
<gene>
    <name evidence="11" type="ORF">CMV_021703</name>
</gene>
<dbReference type="Proteomes" id="UP000737018">
    <property type="component" value="Unassembled WGS sequence"/>
</dbReference>
<comment type="caution">
    <text evidence="11">The sequence shown here is derived from an EMBL/GenBank/DDBJ whole genome shotgun (WGS) entry which is preliminary data.</text>
</comment>
<dbReference type="PANTHER" id="PTHR10791">
    <property type="entry name" value="RAG1-ACTIVATING PROTEIN 1"/>
    <property type="match status" value="1"/>
</dbReference>
<protein>
    <recommendedName>
        <fullName evidence="10">Bidirectional sugar transporter SWEET</fullName>
    </recommendedName>
</protein>
<dbReference type="Gene3D" id="1.20.1280.290">
    <property type="match status" value="2"/>
</dbReference>
<dbReference type="PANTHER" id="PTHR10791:SF134">
    <property type="entry name" value="BIDIRECTIONAL SUGAR TRANSPORTER SWEET9"/>
    <property type="match status" value="1"/>
</dbReference>
<keyword evidence="7" id="KW-0677">Repeat</keyword>
<evidence type="ECO:0000256" key="9">
    <source>
        <dbReference type="ARBA" id="ARBA00023136"/>
    </source>
</evidence>
<evidence type="ECO:0000313" key="12">
    <source>
        <dbReference type="Proteomes" id="UP000737018"/>
    </source>
</evidence>
<proteinExistence type="inferred from homology"/>
<evidence type="ECO:0000256" key="8">
    <source>
        <dbReference type="ARBA" id="ARBA00022989"/>
    </source>
</evidence>
<keyword evidence="6 10" id="KW-0812">Transmembrane</keyword>
<dbReference type="OrthoDB" id="409725at2759"/>